<dbReference type="RefSeq" id="XP_040694609.1">
    <property type="nucleotide sequence ID" value="XM_040833990.1"/>
</dbReference>
<gene>
    <name evidence="9" type="ORF">ASPWEDRAFT_34396</name>
</gene>
<dbReference type="PANTHER" id="PTHR48182:SF2">
    <property type="entry name" value="PROTEIN SERAC1"/>
    <property type="match status" value="1"/>
</dbReference>
<dbReference type="Proteomes" id="UP000184383">
    <property type="component" value="Unassembled WGS sequence"/>
</dbReference>
<protein>
    <recommendedName>
        <fullName evidence="8">DUF676 domain-containing protein</fullName>
    </recommendedName>
</protein>
<dbReference type="InterPro" id="IPR007751">
    <property type="entry name" value="DUF676_lipase-like"/>
</dbReference>
<comment type="subcellular location">
    <subcellularLocation>
        <location evidence="2">Endoplasmic reticulum</location>
    </subcellularLocation>
    <subcellularLocation>
        <location evidence="3">Membrane</location>
    </subcellularLocation>
    <subcellularLocation>
        <location evidence="1">Mitochondrion</location>
    </subcellularLocation>
</comment>
<accession>A0A1L9S1D4</accession>
<organism evidence="9 10">
    <name type="scientific">Aspergillus wentii DTO 134E9</name>
    <dbReference type="NCBI Taxonomy" id="1073089"/>
    <lineage>
        <taxon>Eukaryota</taxon>
        <taxon>Fungi</taxon>
        <taxon>Dikarya</taxon>
        <taxon>Ascomycota</taxon>
        <taxon>Pezizomycotina</taxon>
        <taxon>Eurotiomycetes</taxon>
        <taxon>Eurotiomycetidae</taxon>
        <taxon>Eurotiales</taxon>
        <taxon>Aspergillaceae</taxon>
        <taxon>Aspergillus</taxon>
        <taxon>Aspergillus subgen. Cremei</taxon>
    </lineage>
</organism>
<evidence type="ECO:0000259" key="8">
    <source>
        <dbReference type="Pfam" id="PF05057"/>
    </source>
</evidence>
<evidence type="ECO:0000256" key="7">
    <source>
        <dbReference type="ARBA" id="ARBA00023136"/>
    </source>
</evidence>
<dbReference type="Gene3D" id="3.40.50.1820">
    <property type="entry name" value="alpha/beta hydrolase"/>
    <property type="match status" value="1"/>
</dbReference>
<reference evidence="10" key="1">
    <citation type="journal article" date="2017" name="Genome Biol.">
        <title>Comparative genomics reveals high biological diversity and specific adaptations in the industrially and medically important fungal genus Aspergillus.</title>
        <authorList>
            <person name="de Vries R.P."/>
            <person name="Riley R."/>
            <person name="Wiebenga A."/>
            <person name="Aguilar-Osorio G."/>
            <person name="Amillis S."/>
            <person name="Uchima C.A."/>
            <person name="Anderluh G."/>
            <person name="Asadollahi M."/>
            <person name="Askin M."/>
            <person name="Barry K."/>
            <person name="Battaglia E."/>
            <person name="Bayram O."/>
            <person name="Benocci T."/>
            <person name="Braus-Stromeyer S.A."/>
            <person name="Caldana C."/>
            <person name="Canovas D."/>
            <person name="Cerqueira G.C."/>
            <person name="Chen F."/>
            <person name="Chen W."/>
            <person name="Choi C."/>
            <person name="Clum A."/>
            <person name="Dos Santos R.A."/>
            <person name="Damasio A.R."/>
            <person name="Diallinas G."/>
            <person name="Emri T."/>
            <person name="Fekete E."/>
            <person name="Flipphi M."/>
            <person name="Freyberg S."/>
            <person name="Gallo A."/>
            <person name="Gournas C."/>
            <person name="Habgood R."/>
            <person name="Hainaut M."/>
            <person name="Harispe M.L."/>
            <person name="Henrissat B."/>
            <person name="Hilden K.S."/>
            <person name="Hope R."/>
            <person name="Hossain A."/>
            <person name="Karabika E."/>
            <person name="Karaffa L."/>
            <person name="Karanyi Z."/>
            <person name="Krasevec N."/>
            <person name="Kuo A."/>
            <person name="Kusch H."/>
            <person name="LaButti K."/>
            <person name="Lagendijk E.L."/>
            <person name="Lapidus A."/>
            <person name="Levasseur A."/>
            <person name="Lindquist E."/>
            <person name="Lipzen A."/>
            <person name="Logrieco A.F."/>
            <person name="MacCabe A."/>
            <person name="Maekelae M.R."/>
            <person name="Malavazi I."/>
            <person name="Melin P."/>
            <person name="Meyer V."/>
            <person name="Mielnichuk N."/>
            <person name="Miskei M."/>
            <person name="Molnar A.P."/>
            <person name="Mule G."/>
            <person name="Ngan C.Y."/>
            <person name="Orejas M."/>
            <person name="Orosz E."/>
            <person name="Ouedraogo J.P."/>
            <person name="Overkamp K.M."/>
            <person name="Park H.-S."/>
            <person name="Perrone G."/>
            <person name="Piumi F."/>
            <person name="Punt P.J."/>
            <person name="Ram A.F."/>
            <person name="Ramon A."/>
            <person name="Rauscher S."/>
            <person name="Record E."/>
            <person name="Riano-Pachon D.M."/>
            <person name="Robert V."/>
            <person name="Roehrig J."/>
            <person name="Ruller R."/>
            <person name="Salamov A."/>
            <person name="Salih N.S."/>
            <person name="Samson R.A."/>
            <person name="Sandor E."/>
            <person name="Sanguinetti M."/>
            <person name="Schuetze T."/>
            <person name="Sepcic K."/>
            <person name="Shelest E."/>
            <person name="Sherlock G."/>
            <person name="Sophianopoulou V."/>
            <person name="Squina F.M."/>
            <person name="Sun H."/>
            <person name="Susca A."/>
            <person name="Todd R.B."/>
            <person name="Tsang A."/>
            <person name="Unkles S.E."/>
            <person name="van de Wiele N."/>
            <person name="van Rossen-Uffink D."/>
            <person name="Oliveira J.V."/>
            <person name="Vesth T.C."/>
            <person name="Visser J."/>
            <person name="Yu J.-H."/>
            <person name="Zhou M."/>
            <person name="Andersen M.R."/>
            <person name="Archer D.B."/>
            <person name="Baker S.E."/>
            <person name="Benoit I."/>
            <person name="Brakhage A.A."/>
            <person name="Braus G.H."/>
            <person name="Fischer R."/>
            <person name="Frisvad J.C."/>
            <person name="Goldman G.H."/>
            <person name="Houbraken J."/>
            <person name="Oakley B."/>
            <person name="Pocsi I."/>
            <person name="Scazzocchio C."/>
            <person name="Seiboth B."/>
            <person name="vanKuyk P.A."/>
            <person name="Wortman J."/>
            <person name="Dyer P.S."/>
            <person name="Grigoriev I.V."/>
        </authorList>
    </citation>
    <scope>NUCLEOTIDE SEQUENCE [LARGE SCALE GENOMIC DNA]</scope>
    <source>
        <strain evidence="10">DTO 134E9</strain>
    </source>
</reference>
<sequence>MKTIPIFRPNSKVSVEIPEQPLGIRQLYCSKETPEVDIVAVHGLNGHAINTWTTDGDKTCWLNHPDFLPKYVKRCRVLSWGYNANISNLTGQSTSSDRVLQHATTLVHQLQADRELEDATHRPIIFICHSLGGIIVKRALAYAESRSTVKLNHIHSIYTCTFGILFFGTPHHGSSKARLLRSLQKLVSISTPKRAIDVESGLVKALEQESEILQNITDQFTPLMSNFHIAFFWEQEKTDLKYTRDYIVEETSAAPILDNTERCGIAADHRGMCKFNDPYSQGFRTAVARLRHYSQLAPEVIRDRLQVRAVSLQEQKQRGALEMMRGIPHLTIRENGLHDLMVIQDLSSMAYQSL</sequence>
<evidence type="ECO:0000256" key="6">
    <source>
        <dbReference type="ARBA" id="ARBA00023128"/>
    </source>
</evidence>
<dbReference type="PANTHER" id="PTHR48182">
    <property type="entry name" value="PROTEIN SERAC1"/>
    <property type="match status" value="1"/>
</dbReference>
<dbReference type="GO" id="GO:0016020">
    <property type="term" value="C:membrane"/>
    <property type="evidence" value="ECO:0007669"/>
    <property type="project" value="UniProtKB-SubCell"/>
</dbReference>
<evidence type="ECO:0000256" key="1">
    <source>
        <dbReference type="ARBA" id="ARBA00004173"/>
    </source>
</evidence>
<dbReference type="VEuPathDB" id="FungiDB:ASPWEDRAFT_34396"/>
<feature type="domain" description="DUF676" evidence="8">
    <location>
        <begin position="83"/>
        <end position="175"/>
    </location>
</feature>
<keyword evidence="10" id="KW-1185">Reference proteome</keyword>
<dbReference type="Pfam" id="PF05057">
    <property type="entry name" value="DUF676"/>
    <property type="match status" value="1"/>
</dbReference>
<evidence type="ECO:0000313" key="9">
    <source>
        <dbReference type="EMBL" id="OJJ40933.1"/>
    </source>
</evidence>
<dbReference type="EMBL" id="KV878209">
    <property type="protein sequence ID" value="OJJ40933.1"/>
    <property type="molecule type" value="Genomic_DNA"/>
</dbReference>
<dbReference type="GeneID" id="63749838"/>
<name>A0A1L9S1D4_ASPWE</name>
<comment type="similarity">
    <text evidence="4">Belongs to the putative lipase ROG1 family.</text>
</comment>
<dbReference type="InterPro" id="IPR052374">
    <property type="entry name" value="SERAC1"/>
</dbReference>
<evidence type="ECO:0000256" key="2">
    <source>
        <dbReference type="ARBA" id="ARBA00004240"/>
    </source>
</evidence>
<evidence type="ECO:0000256" key="3">
    <source>
        <dbReference type="ARBA" id="ARBA00004370"/>
    </source>
</evidence>
<dbReference type="SUPFAM" id="SSF53474">
    <property type="entry name" value="alpha/beta-Hydrolases"/>
    <property type="match status" value="1"/>
</dbReference>
<evidence type="ECO:0000256" key="5">
    <source>
        <dbReference type="ARBA" id="ARBA00022824"/>
    </source>
</evidence>
<evidence type="ECO:0000256" key="4">
    <source>
        <dbReference type="ARBA" id="ARBA00007920"/>
    </source>
</evidence>
<dbReference type="OrthoDB" id="5086500at2759"/>
<keyword evidence="7" id="KW-0472">Membrane</keyword>
<proteinExistence type="inferred from homology"/>
<evidence type="ECO:0000313" key="10">
    <source>
        <dbReference type="Proteomes" id="UP000184383"/>
    </source>
</evidence>
<dbReference type="GO" id="GO:0005739">
    <property type="term" value="C:mitochondrion"/>
    <property type="evidence" value="ECO:0007669"/>
    <property type="project" value="UniProtKB-SubCell"/>
</dbReference>
<dbReference type="AlphaFoldDB" id="A0A1L9S1D4"/>
<keyword evidence="6" id="KW-0496">Mitochondrion</keyword>
<dbReference type="InterPro" id="IPR029058">
    <property type="entry name" value="AB_hydrolase_fold"/>
</dbReference>
<dbReference type="GO" id="GO:0005783">
    <property type="term" value="C:endoplasmic reticulum"/>
    <property type="evidence" value="ECO:0007669"/>
    <property type="project" value="UniProtKB-SubCell"/>
</dbReference>
<keyword evidence="5" id="KW-0256">Endoplasmic reticulum</keyword>